<feature type="region of interest" description="Disordered" evidence="1">
    <location>
        <begin position="82"/>
        <end position="105"/>
    </location>
</feature>
<dbReference type="EMBL" id="HBNR01085780">
    <property type="protein sequence ID" value="CAE4663611.1"/>
    <property type="molecule type" value="Transcribed_RNA"/>
</dbReference>
<organism evidence="2">
    <name type="scientific">Alexandrium monilatum</name>
    <dbReference type="NCBI Taxonomy" id="311494"/>
    <lineage>
        <taxon>Eukaryota</taxon>
        <taxon>Sar</taxon>
        <taxon>Alveolata</taxon>
        <taxon>Dinophyceae</taxon>
        <taxon>Gonyaulacales</taxon>
        <taxon>Pyrocystaceae</taxon>
        <taxon>Alexandrium</taxon>
    </lineage>
</organism>
<evidence type="ECO:0000256" key="1">
    <source>
        <dbReference type="SAM" id="MobiDB-lite"/>
    </source>
</evidence>
<feature type="region of interest" description="Disordered" evidence="1">
    <location>
        <begin position="195"/>
        <end position="423"/>
    </location>
</feature>
<feature type="region of interest" description="Disordered" evidence="1">
    <location>
        <begin position="1"/>
        <end position="21"/>
    </location>
</feature>
<feature type="compositionally biased region" description="Basic residues" evidence="1">
    <location>
        <begin position="355"/>
        <end position="371"/>
    </location>
</feature>
<feature type="compositionally biased region" description="Basic and acidic residues" evidence="1">
    <location>
        <begin position="398"/>
        <end position="423"/>
    </location>
</feature>
<evidence type="ECO:0000313" key="2">
    <source>
        <dbReference type="EMBL" id="CAE4663611.1"/>
    </source>
</evidence>
<feature type="compositionally biased region" description="Basic and acidic residues" evidence="1">
    <location>
        <begin position="148"/>
        <end position="157"/>
    </location>
</feature>
<feature type="compositionally biased region" description="Basic and acidic residues" evidence="1">
    <location>
        <begin position="233"/>
        <end position="259"/>
    </location>
</feature>
<sequence>MHDEAAQQQQREEEEEEEGLRLREKVEELLRQARLILHGDAPSKPSPRPAIAKRAEREQELERALEKADWYRQEIKRLQKELDARGAARGGGSALGDPQERDPMELQNLLAEKRKDLQQLKRSGEGLDRIAEAQRRAEAAQNSMTPENAERLQRAKDEVENKRRLNVKLFSERQKLASACKKAEAQVRAAEAELRSKAAELRPPPRAAGVAGGNARDAAAKDAVTEPQVLKQLQRDVDILKEAVRQDERKFRTSERSDEQQSEAASSSIRGLEEAIAEREAGVARARAELRGLAAQPGGTPKRQQRAPSPPEPPEAAAPARPAEGQERREPAGEGEAEGCAAGPQSRRPLGPLARGRRPGGRPRAGRRPPAARKTSGGGGKRHEALRGGDAGEEEGAGESREAEAHVEPPRPAAREPAHCCPW</sequence>
<protein>
    <submittedName>
        <fullName evidence="2">Uncharacterized protein</fullName>
    </submittedName>
</protein>
<dbReference type="AlphaFoldDB" id="A0A7S4T2I9"/>
<reference evidence="2" key="1">
    <citation type="submission" date="2021-01" db="EMBL/GenBank/DDBJ databases">
        <authorList>
            <person name="Corre E."/>
            <person name="Pelletier E."/>
            <person name="Niang G."/>
            <person name="Scheremetjew M."/>
            <person name="Finn R."/>
            <person name="Kale V."/>
            <person name="Holt S."/>
            <person name="Cochrane G."/>
            <person name="Meng A."/>
            <person name="Brown T."/>
            <person name="Cohen L."/>
        </authorList>
    </citation>
    <scope>NUCLEOTIDE SEQUENCE</scope>
    <source>
        <strain evidence="2">CCMP3105</strain>
    </source>
</reference>
<feature type="compositionally biased region" description="Low complexity" evidence="1">
    <location>
        <begin position="338"/>
        <end position="354"/>
    </location>
</feature>
<feature type="region of interest" description="Disordered" evidence="1">
    <location>
        <begin position="134"/>
        <end position="157"/>
    </location>
</feature>
<feature type="region of interest" description="Disordered" evidence="1">
    <location>
        <begin position="36"/>
        <end position="57"/>
    </location>
</feature>
<name>A0A7S4T2I9_9DINO</name>
<feature type="compositionally biased region" description="Basic and acidic residues" evidence="1">
    <location>
        <begin position="271"/>
        <end position="290"/>
    </location>
</feature>
<gene>
    <name evidence="2" type="ORF">AMON00008_LOCUS61447</name>
</gene>
<accession>A0A7S4T2I9</accession>
<proteinExistence type="predicted"/>